<name>A0A0E9UDT8_ANGAN</name>
<sequence length="36" mass="3973">MVLVPLSRRGFSVSGPMLRPRNRTTPRATALGSRSF</sequence>
<reference evidence="2" key="1">
    <citation type="submission" date="2014-11" db="EMBL/GenBank/DDBJ databases">
        <authorList>
            <person name="Amaro Gonzalez C."/>
        </authorList>
    </citation>
    <scope>NUCLEOTIDE SEQUENCE</scope>
</reference>
<accession>A0A0E9UDT8</accession>
<evidence type="ECO:0000313" key="2">
    <source>
        <dbReference type="EMBL" id="JAH63375.1"/>
    </source>
</evidence>
<dbReference type="EMBL" id="GBXM01045202">
    <property type="protein sequence ID" value="JAH63375.1"/>
    <property type="molecule type" value="Transcribed_RNA"/>
</dbReference>
<feature type="region of interest" description="Disordered" evidence="1">
    <location>
        <begin position="12"/>
        <end position="36"/>
    </location>
</feature>
<evidence type="ECO:0000256" key="1">
    <source>
        <dbReference type="SAM" id="MobiDB-lite"/>
    </source>
</evidence>
<protein>
    <submittedName>
        <fullName evidence="2">Uncharacterized protein</fullName>
    </submittedName>
</protein>
<dbReference type="AlphaFoldDB" id="A0A0E9UDT8"/>
<reference evidence="2" key="2">
    <citation type="journal article" date="2015" name="Fish Shellfish Immunol.">
        <title>Early steps in the European eel (Anguilla anguilla)-Vibrio vulnificus interaction in the gills: Role of the RtxA13 toxin.</title>
        <authorList>
            <person name="Callol A."/>
            <person name="Pajuelo D."/>
            <person name="Ebbesson L."/>
            <person name="Teles M."/>
            <person name="MacKenzie S."/>
            <person name="Amaro C."/>
        </authorList>
    </citation>
    <scope>NUCLEOTIDE SEQUENCE</scope>
</reference>
<proteinExistence type="predicted"/>
<organism evidence="2">
    <name type="scientific">Anguilla anguilla</name>
    <name type="common">European freshwater eel</name>
    <name type="synonym">Muraena anguilla</name>
    <dbReference type="NCBI Taxonomy" id="7936"/>
    <lineage>
        <taxon>Eukaryota</taxon>
        <taxon>Metazoa</taxon>
        <taxon>Chordata</taxon>
        <taxon>Craniata</taxon>
        <taxon>Vertebrata</taxon>
        <taxon>Euteleostomi</taxon>
        <taxon>Actinopterygii</taxon>
        <taxon>Neopterygii</taxon>
        <taxon>Teleostei</taxon>
        <taxon>Anguilliformes</taxon>
        <taxon>Anguillidae</taxon>
        <taxon>Anguilla</taxon>
    </lineage>
</organism>